<protein>
    <submittedName>
        <fullName evidence="3">REJ domain-containing protein</fullName>
    </submittedName>
</protein>
<evidence type="ECO:0000313" key="1">
    <source>
        <dbReference type="EMBL" id="VDM41676.1"/>
    </source>
</evidence>
<accession>A0A183UPD5</accession>
<sequence length="198" mass="22427">MNYRALEKVADTIDDVFPVKTEYLDAHTIHILMSPNPKAFIYIFEFSTVSTSPEDWMFATIVLASKGVSLTPQITFTTPDPCRDYQFRVLIVLRSTNPMHQLAVLRPRAIRVTLPEFAVATDQIHVQHPIYNSANRTLTTYVTWKIPRGYTSADIFGYEGAAVYPIQCLSPEDELPTPTVVSEPFKLLQARVKSDECI</sequence>
<name>A0A183UPD5_TOXCA</name>
<dbReference type="AlphaFoldDB" id="A0A183UPD5"/>
<gene>
    <name evidence="1" type="ORF">TCNE_LOCUS10355</name>
</gene>
<dbReference type="WBParaSite" id="TCNE_0001035501-mRNA-1">
    <property type="protein sequence ID" value="TCNE_0001035501-mRNA-1"/>
    <property type="gene ID" value="TCNE_0001035501"/>
</dbReference>
<reference evidence="1 2" key="2">
    <citation type="submission" date="2018-11" db="EMBL/GenBank/DDBJ databases">
        <authorList>
            <consortium name="Pathogen Informatics"/>
        </authorList>
    </citation>
    <scope>NUCLEOTIDE SEQUENCE [LARGE SCALE GENOMIC DNA]</scope>
</reference>
<organism evidence="2 3">
    <name type="scientific">Toxocara canis</name>
    <name type="common">Canine roundworm</name>
    <dbReference type="NCBI Taxonomy" id="6265"/>
    <lineage>
        <taxon>Eukaryota</taxon>
        <taxon>Metazoa</taxon>
        <taxon>Ecdysozoa</taxon>
        <taxon>Nematoda</taxon>
        <taxon>Chromadorea</taxon>
        <taxon>Rhabditida</taxon>
        <taxon>Spirurina</taxon>
        <taxon>Ascaridomorpha</taxon>
        <taxon>Ascaridoidea</taxon>
        <taxon>Toxocaridae</taxon>
        <taxon>Toxocara</taxon>
    </lineage>
</organism>
<evidence type="ECO:0000313" key="2">
    <source>
        <dbReference type="Proteomes" id="UP000050794"/>
    </source>
</evidence>
<proteinExistence type="predicted"/>
<dbReference type="Proteomes" id="UP000050794">
    <property type="component" value="Unassembled WGS sequence"/>
</dbReference>
<dbReference type="EMBL" id="UYWY01020474">
    <property type="protein sequence ID" value="VDM41676.1"/>
    <property type="molecule type" value="Genomic_DNA"/>
</dbReference>
<evidence type="ECO:0000313" key="3">
    <source>
        <dbReference type="WBParaSite" id="TCNE_0001035501-mRNA-1"/>
    </source>
</evidence>
<reference evidence="3" key="1">
    <citation type="submission" date="2016-06" db="UniProtKB">
        <authorList>
            <consortium name="WormBaseParasite"/>
        </authorList>
    </citation>
    <scope>IDENTIFICATION</scope>
</reference>
<keyword evidence="2" id="KW-1185">Reference proteome</keyword>